<dbReference type="EC" id="2.1.1.290" evidence="5"/>
<evidence type="ECO:0000259" key="17">
    <source>
        <dbReference type="PROSITE" id="PS51184"/>
    </source>
</evidence>
<evidence type="ECO:0000256" key="8">
    <source>
        <dbReference type="ARBA" id="ARBA00022679"/>
    </source>
</evidence>
<feature type="compositionally biased region" description="Basic and acidic residues" evidence="16">
    <location>
        <begin position="708"/>
        <end position="719"/>
    </location>
</feature>
<dbReference type="Pfam" id="PF13621">
    <property type="entry name" value="Cupin_8"/>
    <property type="match status" value="1"/>
</dbReference>
<keyword evidence="9" id="KW-0949">S-adenosyl-L-methionine</keyword>
<dbReference type="InterPro" id="IPR041667">
    <property type="entry name" value="Cupin_8"/>
</dbReference>
<feature type="region of interest" description="Disordered" evidence="16">
    <location>
        <begin position="708"/>
        <end position="733"/>
    </location>
</feature>
<feature type="region of interest" description="Disordered" evidence="16">
    <location>
        <begin position="1"/>
        <end position="25"/>
    </location>
</feature>
<dbReference type="InterPro" id="IPR011043">
    <property type="entry name" value="Gal_Oxase/kelch_b-propeller"/>
</dbReference>
<proteinExistence type="inferred from homology"/>
<protein>
    <recommendedName>
        <fullName evidence="6">tRNA wybutosine-synthesizing protein 4</fullName>
        <ecNumber evidence="5">2.1.1.290</ecNumber>
        <ecNumber evidence="4">2.3.1.231</ecNumber>
    </recommendedName>
    <alternativeName>
        <fullName evidence="13">Leucine carboxyl methyltransferase 2</fullName>
    </alternativeName>
    <alternativeName>
        <fullName evidence="14">tRNA(Phe) (7-(3-amino-3-(methoxycarbonyl)propyl)wyosine(37)-N)-methoxycarbonyltransferase</fullName>
    </alternativeName>
    <alternativeName>
        <fullName evidence="12">tRNA(Phe) (7-(3-amino-3-carboxypropyl)wyosine(37)-O)-methyltransferase</fullName>
    </alternativeName>
</protein>
<keyword evidence="8" id="KW-0808">Transferase</keyword>
<dbReference type="Proteomes" id="UP000799640">
    <property type="component" value="Unassembled WGS sequence"/>
</dbReference>
<reference evidence="18" key="1">
    <citation type="journal article" date="2020" name="Stud. Mycol.">
        <title>101 Dothideomycetes genomes: a test case for predicting lifestyles and emergence of pathogens.</title>
        <authorList>
            <person name="Haridas S."/>
            <person name="Albert R."/>
            <person name="Binder M."/>
            <person name="Bloem J."/>
            <person name="Labutti K."/>
            <person name="Salamov A."/>
            <person name="Andreopoulos B."/>
            <person name="Baker S."/>
            <person name="Barry K."/>
            <person name="Bills G."/>
            <person name="Bluhm B."/>
            <person name="Cannon C."/>
            <person name="Castanera R."/>
            <person name="Culley D."/>
            <person name="Daum C."/>
            <person name="Ezra D."/>
            <person name="Gonzalez J."/>
            <person name="Henrissat B."/>
            <person name="Kuo A."/>
            <person name="Liang C."/>
            <person name="Lipzen A."/>
            <person name="Lutzoni F."/>
            <person name="Magnuson J."/>
            <person name="Mondo S."/>
            <person name="Nolan M."/>
            <person name="Ohm R."/>
            <person name="Pangilinan J."/>
            <person name="Park H.-J."/>
            <person name="Ramirez L."/>
            <person name="Alfaro M."/>
            <person name="Sun H."/>
            <person name="Tritt A."/>
            <person name="Yoshinaga Y."/>
            <person name="Zwiers L.-H."/>
            <person name="Turgeon B."/>
            <person name="Goodwin S."/>
            <person name="Spatafora J."/>
            <person name="Crous P."/>
            <person name="Grigoriev I."/>
        </authorList>
    </citation>
    <scope>NUCLEOTIDE SEQUENCE</scope>
    <source>
        <strain evidence="18">CBS 262.69</strain>
    </source>
</reference>
<dbReference type="InterPro" id="IPR015915">
    <property type="entry name" value="Kelch-typ_b-propeller"/>
</dbReference>
<keyword evidence="10" id="KW-0819">tRNA processing</keyword>
<evidence type="ECO:0000256" key="13">
    <source>
        <dbReference type="ARBA" id="ARBA00030231"/>
    </source>
</evidence>
<evidence type="ECO:0000256" key="12">
    <source>
        <dbReference type="ARBA" id="ARBA00029750"/>
    </source>
</evidence>
<evidence type="ECO:0000256" key="10">
    <source>
        <dbReference type="ARBA" id="ARBA00022694"/>
    </source>
</evidence>
<feature type="compositionally biased region" description="Polar residues" evidence="16">
    <location>
        <begin position="723"/>
        <end position="733"/>
    </location>
</feature>
<dbReference type="OrthoDB" id="47172at2759"/>
<evidence type="ECO:0000256" key="16">
    <source>
        <dbReference type="SAM" id="MobiDB-lite"/>
    </source>
</evidence>
<dbReference type="GO" id="GO:0031591">
    <property type="term" value="P:wybutosine biosynthetic process"/>
    <property type="evidence" value="ECO:0007669"/>
    <property type="project" value="TreeGrafter"/>
</dbReference>
<dbReference type="Gene3D" id="2.60.120.650">
    <property type="entry name" value="Cupin"/>
    <property type="match status" value="1"/>
</dbReference>
<comment type="similarity">
    <text evidence="3">Belongs to the methyltransferase superfamily. LCMT family.</text>
</comment>
<dbReference type="SUPFAM" id="SSF53335">
    <property type="entry name" value="S-adenosyl-L-methionine-dependent methyltransferases"/>
    <property type="match status" value="1"/>
</dbReference>
<comment type="catalytic activity">
    <reaction evidence="15">
        <text>7-[(3S)-(3-amino-3-methoxycarbonyl)propyl]wyosine(37) in tRNA(Phe) + S-adenosyl-L-methionine + CO2 = wybutosine(37) in tRNA(Phe) + S-adenosyl-L-homocysteine + 2 H(+)</text>
        <dbReference type="Rhea" id="RHEA:37119"/>
        <dbReference type="Rhea" id="RHEA-COMP:11844"/>
        <dbReference type="Rhea" id="RHEA-COMP:11847"/>
        <dbReference type="ChEBI" id="CHEBI:15378"/>
        <dbReference type="ChEBI" id="CHEBI:16526"/>
        <dbReference type="ChEBI" id="CHEBI:57856"/>
        <dbReference type="ChEBI" id="CHEBI:59789"/>
        <dbReference type="ChEBI" id="CHEBI:73544"/>
        <dbReference type="ChEBI" id="CHEBI:74275"/>
        <dbReference type="EC" id="2.3.1.231"/>
    </reaction>
</comment>
<organism evidence="18 19">
    <name type="scientific">Trichodelitschia bisporula</name>
    <dbReference type="NCBI Taxonomy" id="703511"/>
    <lineage>
        <taxon>Eukaryota</taxon>
        <taxon>Fungi</taxon>
        <taxon>Dikarya</taxon>
        <taxon>Ascomycota</taxon>
        <taxon>Pezizomycotina</taxon>
        <taxon>Dothideomycetes</taxon>
        <taxon>Dothideomycetes incertae sedis</taxon>
        <taxon>Phaeotrichales</taxon>
        <taxon>Phaeotrichaceae</taxon>
        <taxon>Trichodelitschia</taxon>
    </lineage>
</organism>
<evidence type="ECO:0000256" key="5">
    <source>
        <dbReference type="ARBA" id="ARBA00012779"/>
    </source>
</evidence>
<evidence type="ECO:0000256" key="14">
    <source>
        <dbReference type="ARBA" id="ARBA00030847"/>
    </source>
</evidence>
<dbReference type="InterPro" id="IPR007213">
    <property type="entry name" value="Ppm1/Ppm2/Tcmp"/>
</dbReference>
<dbReference type="GO" id="GO:0008175">
    <property type="term" value="F:tRNA methyltransferase activity"/>
    <property type="evidence" value="ECO:0007669"/>
    <property type="project" value="TreeGrafter"/>
</dbReference>
<dbReference type="Gene3D" id="2.120.10.80">
    <property type="entry name" value="Kelch-type beta propeller"/>
    <property type="match status" value="1"/>
</dbReference>
<evidence type="ECO:0000313" key="19">
    <source>
        <dbReference type="Proteomes" id="UP000799640"/>
    </source>
</evidence>
<comment type="function">
    <text evidence="11">Probable S-adenosyl-L-methionine-dependent methyltransferase that acts as a component of the wybutosine biosynthesis pathway. Wybutosine is a hyper modified guanosine with a tricyclic base found at the 3'-position adjacent to the anticodon of eukaryotic phenylalanine tRNA. May methylate the carboxyl group of leucine residues to form alpha-leucine ester residues.</text>
</comment>
<keyword evidence="7" id="KW-0489">Methyltransferase</keyword>
<dbReference type="Pfam" id="PF13418">
    <property type="entry name" value="Beta-prop_TYW4"/>
    <property type="match status" value="1"/>
</dbReference>
<evidence type="ECO:0000256" key="11">
    <source>
        <dbReference type="ARBA" id="ARBA00025588"/>
    </source>
</evidence>
<dbReference type="InterPro" id="IPR003347">
    <property type="entry name" value="JmjC_dom"/>
</dbReference>
<dbReference type="PROSITE" id="PS51184">
    <property type="entry name" value="JMJC"/>
    <property type="match status" value="1"/>
</dbReference>
<dbReference type="GO" id="GO:0030488">
    <property type="term" value="P:tRNA methylation"/>
    <property type="evidence" value="ECO:0007669"/>
    <property type="project" value="TreeGrafter"/>
</dbReference>
<evidence type="ECO:0000256" key="4">
    <source>
        <dbReference type="ARBA" id="ARBA00012155"/>
    </source>
</evidence>
<sequence length="1099" mass="120783">MARDTPQVRPASTTAVPKDRKKKDEAIQGTNDYSIVSKRSVEKIYYAGEPEFLRPFVSKFRRRAPVINRGYWLRMRAIENALVDFLKEPTSAPKAIINLGCGYDTLPFRMLWKHGNRCSNIKFIDIDYPQLMEKKVATIVDNPVFNVQGLANEPSGTSKRILLHTAKYIAVGCDLGDISGLNSALKEELALENHAIMFIGEVSITYMEVEKADQLITWASSFENARFCLLEQHLPDGNEAPFARTMLAHFAKQTPLKSVERYPTMSDQKVRFLTRGWDSVDVANLWIIWQARAFLSVAERLELNRVEPFDEWEEFALFAGHYFLLLAFSSTATRTTPRPRYASPNLSVHIPLTPANFGLTVSSTPNSRGQGFRRFGAAFKVDEETIGYHGGLSSTASAGIFDIYSSQEPVGTLDGPPLKLVCHTITTSPDGRRHLLIGGRNSPNNVNSHSWLRTETGWQKADPFPGRYRHCAVAVNLGLRSGVLVFGGRSATGNALGDWHFVDFESGKRQPVRCSGSPPQPRWSAAIIATGDSCGQLVGGLGGLTETIFEADAVCQDIFGWELHDGAELVVHCIELGRAYGSGVRFGASLQPSPYGMLLIGGISRNGAILEEDDVVLFRPLDERRFDANVEFKSLGPVFRGQSRPMLVGFGSVATNDDQMLIFGGGAVCFSFGAFWNDRCYTLTLPSASDIVPNWQLRLPGCRTEVKEIKDESSSHPAEEELTSTSTKTFIQPTSSPPGVYPALHHAAPIPRTTVTTPQDTASIITAGQPCILTSVPLGPCTTLWTPSYLLSTLPSSTIFTIHRATTPYLTFTPTKNFSYASTTLPPFLAAAQRGENVYLRSTSSASPKTPTTLAADFPSLAPDFVLPPALAPISNIAHSSPLRIAANVAMWLHYDVMANVLCQIRGRRRIVLFPPADWMRLNFRPGDTTSALNVWTAESGALSGCSPQMAVLRPRDVLFVPACWAHATIAVGPGEDGEGEAGGEEGEDWLSIAVNVFFPSFPWSAYAVGRDVYGNRDVAAYEQGRMNVYRLEKMQWNTEDGKEKVNRLATWLVRGEGSVGGEGGRVVGKIKKRFDGLPGGVAKFYIERLAEEMREMVR</sequence>
<keyword evidence="19" id="KW-1185">Reference proteome</keyword>
<evidence type="ECO:0000256" key="2">
    <source>
        <dbReference type="ARBA" id="ARBA00004797"/>
    </source>
</evidence>
<gene>
    <name evidence="18" type="ORF">EJ06DRAFT_585100</name>
</gene>
<dbReference type="Pfam" id="PF04072">
    <property type="entry name" value="LCM"/>
    <property type="match status" value="1"/>
</dbReference>
<accession>A0A6G1HKX6</accession>
<evidence type="ECO:0000256" key="6">
    <source>
        <dbReference type="ARBA" id="ARBA00018045"/>
    </source>
</evidence>
<evidence type="ECO:0000313" key="18">
    <source>
        <dbReference type="EMBL" id="KAF2396660.1"/>
    </source>
</evidence>
<evidence type="ECO:0000256" key="1">
    <source>
        <dbReference type="ARBA" id="ARBA00001806"/>
    </source>
</evidence>
<dbReference type="Gene3D" id="3.40.50.150">
    <property type="entry name" value="Vaccinia Virus protein VP39"/>
    <property type="match status" value="1"/>
</dbReference>
<evidence type="ECO:0000256" key="3">
    <source>
        <dbReference type="ARBA" id="ARBA00010703"/>
    </source>
</evidence>
<dbReference type="AlphaFoldDB" id="A0A6G1HKX6"/>
<name>A0A6G1HKX6_9PEZI</name>
<dbReference type="EC" id="2.3.1.231" evidence="4"/>
<comment type="catalytic activity">
    <reaction evidence="1">
        <text>7-[(3S)-3-amino-3-carboxypropyl]wyosine(37) in tRNA(Phe) + S-adenosyl-L-methionine = 7-[(3S)-(3-amino-3-methoxycarbonyl)propyl]wyosine(37) in tRNA(Phe) + S-adenosyl-L-homocysteine</text>
        <dbReference type="Rhea" id="RHEA:36903"/>
        <dbReference type="Rhea" id="RHEA-COMP:10379"/>
        <dbReference type="Rhea" id="RHEA-COMP:11844"/>
        <dbReference type="ChEBI" id="CHEBI:57856"/>
        <dbReference type="ChEBI" id="CHEBI:59789"/>
        <dbReference type="ChEBI" id="CHEBI:73543"/>
        <dbReference type="ChEBI" id="CHEBI:74275"/>
        <dbReference type="EC" id="2.1.1.290"/>
    </reaction>
</comment>
<dbReference type="EMBL" id="ML996706">
    <property type="protein sequence ID" value="KAF2396660.1"/>
    <property type="molecule type" value="Genomic_DNA"/>
</dbReference>
<dbReference type="PANTHER" id="PTHR46529:SF1">
    <property type="entry name" value="TRNA WYBUTOSINE-SYNTHESIZING PROTEIN 4"/>
    <property type="match status" value="1"/>
</dbReference>
<evidence type="ECO:0000256" key="15">
    <source>
        <dbReference type="ARBA" id="ARBA00049250"/>
    </source>
</evidence>
<dbReference type="PANTHER" id="PTHR46529">
    <property type="entry name" value="TRNA WYBUTOSINE-SYNTHESIZING PROTEIN 4"/>
    <property type="match status" value="1"/>
</dbReference>
<dbReference type="UniPathway" id="UPA00375"/>
<dbReference type="InterPro" id="IPR029063">
    <property type="entry name" value="SAM-dependent_MTases_sf"/>
</dbReference>
<evidence type="ECO:0000256" key="9">
    <source>
        <dbReference type="ARBA" id="ARBA00022691"/>
    </source>
</evidence>
<dbReference type="SUPFAM" id="SSF50965">
    <property type="entry name" value="Galactose oxidase, central domain"/>
    <property type="match status" value="1"/>
</dbReference>
<feature type="domain" description="JmjC" evidence="17">
    <location>
        <begin position="847"/>
        <end position="1016"/>
    </location>
</feature>
<evidence type="ECO:0000256" key="7">
    <source>
        <dbReference type="ARBA" id="ARBA00022603"/>
    </source>
</evidence>
<dbReference type="SUPFAM" id="SSF51197">
    <property type="entry name" value="Clavaminate synthase-like"/>
    <property type="match status" value="1"/>
</dbReference>
<comment type="pathway">
    <text evidence="2">tRNA modification; wybutosine-tRNA(Phe) biosynthesis.</text>
</comment>